<dbReference type="Gene3D" id="3.40.50.300">
    <property type="entry name" value="P-loop containing nucleotide triphosphate hydrolases"/>
    <property type="match status" value="1"/>
</dbReference>
<evidence type="ECO:0000313" key="4">
    <source>
        <dbReference type="EMBL" id="CAD7695644.1"/>
    </source>
</evidence>
<reference evidence="4" key="1">
    <citation type="submission" date="2020-12" db="EMBL/GenBank/DDBJ databases">
        <authorList>
            <person name="Iha C."/>
        </authorList>
    </citation>
    <scope>NUCLEOTIDE SEQUENCE</scope>
</reference>
<dbReference type="InterPro" id="IPR036388">
    <property type="entry name" value="WH-like_DNA-bd_sf"/>
</dbReference>
<accession>A0A8S1IPE9</accession>
<feature type="domain" description="NB-ARC" evidence="3">
    <location>
        <begin position="62"/>
        <end position="227"/>
    </location>
</feature>
<dbReference type="GO" id="GO:0005829">
    <property type="term" value="C:cytosol"/>
    <property type="evidence" value="ECO:0007669"/>
    <property type="project" value="UniProtKB-ARBA"/>
</dbReference>
<organism evidence="4 5">
    <name type="scientific">Ostreobium quekettii</name>
    <dbReference type="NCBI Taxonomy" id="121088"/>
    <lineage>
        <taxon>Eukaryota</taxon>
        <taxon>Viridiplantae</taxon>
        <taxon>Chlorophyta</taxon>
        <taxon>core chlorophytes</taxon>
        <taxon>Ulvophyceae</taxon>
        <taxon>TCBD clade</taxon>
        <taxon>Bryopsidales</taxon>
        <taxon>Ostreobineae</taxon>
        <taxon>Ostreobiaceae</taxon>
        <taxon>Ostreobium</taxon>
    </lineage>
</organism>
<keyword evidence="2" id="KW-1133">Transmembrane helix</keyword>
<dbReference type="Pfam" id="PF00931">
    <property type="entry name" value="NB-ARC"/>
    <property type="match status" value="1"/>
</dbReference>
<dbReference type="SUPFAM" id="SSF52540">
    <property type="entry name" value="P-loop containing nucleoside triphosphate hydrolases"/>
    <property type="match status" value="1"/>
</dbReference>
<evidence type="ECO:0000313" key="5">
    <source>
        <dbReference type="Proteomes" id="UP000708148"/>
    </source>
</evidence>
<feature type="transmembrane region" description="Helical" evidence="2">
    <location>
        <begin position="6"/>
        <end position="23"/>
    </location>
</feature>
<sequence>MQGGATIVMAVMVISSYAVSIFMSRAMGMKGKAVSIDQLHEIGNVPYLHEHYVSRGKVEEIIQGWLTQAPADGVHPRVFIEGMAGIGKTALAMFAVKSTVGHFWSGTFWLQAKSSSARTVLSYFEELHKRMSDLFVPSLSVSQKGQATWRLDEFVVSINGMLERRTCLVVLDGVQSPEVVEVMLQLKCTLLITTQVRSMLSNQTQFKHADVAPMDIDNSHKLFLKLVPNGVQQEGVEKVLESCGGHPLALSIVGTLFQDAMTPARVGKEADVGHLVTKLQDPRCRLQMHIKSETILHIPDVEKHSTVMRCFDFSLDALNKHEREMYVLLAALPPRSQATTHQLGAIWHLQDDQALCLAKKLERYCFLQKYVPSDDPNVTSNQWGMHVLQHDYIKVLREAMLHNVQQ</sequence>
<protein>
    <recommendedName>
        <fullName evidence="3">NB-ARC domain-containing protein</fullName>
    </recommendedName>
</protein>
<dbReference type="GO" id="GO:0043531">
    <property type="term" value="F:ADP binding"/>
    <property type="evidence" value="ECO:0007669"/>
    <property type="project" value="InterPro"/>
</dbReference>
<dbReference type="PRINTS" id="PR00364">
    <property type="entry name" value="DISEASERSIST"/>
</dbReference>
<comment type="caution">
    <text evidence="4">The sequence shown here is derived from an EMBL/GenBank/DDBJ whole genome shotgun (WGS) entry which is preliminary data.</text>
</comment>
<gene>
    <name evidence="4" type="ORF">OSTQU699_LOCUS1005</name>
</gene>
<keyword evidence="2" id="KW-0472">Membrane</keyword>
<dbReference type="Proteomes" id="UP000708148">
    <property type="component" value="Unassembled WGS sequence"/>
</dbReference>
<dbReference type="AlphaFoldDB" id="A0A8S1IPE9"/>
<dbReference type="InterPro" id="IPR002182">
    <property type="entry name" value="NB-ARC"/>
</dbReference>
<dbReference type="PANTHER" id="PTHR22845:SF5">
    <property type="entry name" value="APOPTOTIC PROTEASE-ACTIVATING FACTOR 1"/>
    <property type="match status" value="1"/>
</dbReference>
<name>A0A8S1IPE9_9CHLO</name>
<keyword evidence="5" id="KW-1185">Reference proteome</keyword>
<dbReference type="InterPro" id="IPR027417">
    <property type="entry name" value="P-loop_NTPase"/>
</dbReference>
<dbReference type="OrthoDB" id="1357022at2759"/>
<evidence type="ECO:0000256" key="1">
    <source>
        <dbReference type="ARBA" id="ARBA00022703"/>
    </source>
</evidence>
<evidence type="ECO:0000256" key="2">
    <source>
        <dbReference type="SAM" id="Phobius"/>
    </source>
</evidence>
<dbReference type="EMBL" id="CAJHUC010000371">
    <property type="protein sequence ID" value="CAD7695644.1"/>
    <property type="molecule type" value="Genomic_DNA"/>
</dbReference>
<keyword evidence="1" id="KW-0053">Apoptosis</keyword>
<dbReference type="Gene3D" id="1.10.10.10">
    <property type="entry name" value="Winged helix-like DNA-binding domain superfamily/Winged helix DNA-binding domain"/>
    <property type="match status" value="1"/>
</dbReference>
<evidence type="ECO:0000259" key="3">
    <source>
        <dbReference type="Pfam" id="PF00931"/>
    </source>
</evidence>
<keyword evidence="2" id="KW-0812">Transmembrane</keyword>
<proteinExistence type="predicted"/>
<dbReference type="PANTHER" id="PTHR22845">
    <property type="entry name" value="APOPTOTIC PROTEASE-ACTIVATING FACTOR 1"/>
    <property type="match status" value="1"/>
</dbReference>